<gene>
    <name evidence="1" type="ORF">DFQ01_103215</name>
</gene>
<dbReference type="EMBL" id="QGTQ01000003">
    <property type="protein sequence ID" value="PWW06313.1"/>
    <property type="molecule type" value="Genomic_DNA"/>
</dbReference>
<evidence type="ECO:0000313" key="1">
    <source>
        <dbReference type="EMBL" id="PWW06313.1"/>
    </source>
</evidence>
<reference evidence="1 2" key="1">
    <citation type="submission" date="2018-05" db="EMBL/GenBank/DDBJ databases">
        <title>Genomic Encyclopedia of Type Strains, Phase III (KMG-III): the genomes of soil and plant-associated and newly described type strains.</title>
        <authorList>
            <person name="Whitman W."/>
        </authorList>
    </citation>
    <scope>NUCLEOTIDE SEQUENCE [LARGE SCALE GENOMIC DNA]</scope>
    <source>
        <strain evidence="1 2">CECT 5696</strain>
    </source>
</reference>
<protein>
    <submittedName>
        <fullName evidence="1">Uncharacterized protein</fullName>
    </submittedName>
</protein>
<organism evidence="1 2">
    <name type="scientific">Paenibacillus cellulosilyticus</name>
    <dbReference type="NCBI Taxonomy" id="375489"/>
    <lineage>
        <taxon>Bacteria</taxon>
        <taxon>Bacillati</taxon>
        <taxon>Bacillota</taxon>
        <taxon>Bacilli</taxon>
        <taxon>Bacillales</taxon>
        <taxon>Paenibacillaceae</taxon>
        <taxon>Paenibacillus</taxon>
    </lineage>
</organism>
<dbReference type="RefSeq" id="WP_110042994.1">
    <property type="nucleotide sequence ID" value="NZ_CP054609.1"/>
</dbReference>
<comment type="caution">
    <text evidence="1">The sequence shown here is derived from an EMBL/GenBank/DDBJ whole genome shotgun (WGS) entry which is preliminary data.</text>
</comment>
<keyword evidence="2" id="KW-1185">Reference proteome</keyword>
<dbReference type="Proteomes" id="UP000246635">
    <property type="component" value="Unassembled WGS sequence"/>
</dbReference>
<sequence>MIEWIKYESRLPESHVLHLVSGGLWIGFGMHQIDTNDRVYRWFGVDGEPITDVTHFAIINYPGK</sequence>
<dbReference type="OrthoDB" id="2627043at2"/>
<name>A0A2V2YXE4_9BACL</name>
<accession>A0A2V2YXE4</accession>
<dbReference type="AlphaFoldDB" id="A0A2V2YXE4"/>
<proteinExistence type="predicted"/>
<evidence type="ECO:0000313" key="2">
    <source>
        <dbReference type="Proteomes" id="UP000246635"/>
    </source>
</evidence>